<feature type="transmembrane region" description="Helical" evidence="5">
    <location>
        <begin position="470"/>
        <end position="490"/>
    </location>
</feature>
<dbReference type="GO" id="GO:0016705">
    <property type="term" value="F:oxidoreductase activity, acting on paired donors, with incorporation or reduction of molecular oxygen"/>
    <property type="evidence" value="ECO:0007669"/>
    <property type="project" value="InterPro"/>
</dbReference>
<comment type="similarity">
    <text evidence="2 4">Belongs to the cytochrome P450 family.</text>
</comment>
<evidence type="ECO:0000256" key="2">
    <source>
        <dbReference type="ARBA" id="ARBA00010617"/>
    </source>
</evidence>
<proteinExistence type="inferred from homology"/>
<dbReference type="OrthoDB" id="78396at2759"/>
<keyword evidence="3 4" id="KW-0408">Iron</keyword>
<dbReference type="VEuPathDB" id="FungiDB:H310_10185"/>
<keyword evidence="4" id="KW-0560">Oxidoreductase</keyword>
<dbReference type="GO" id="GO:0005506">
    <property type="term" value="F:iron ion binding"/>
    <property type="evidence" value="ECO:0007669"/>
    <property type="project" value="InterPro"/>
</dbReference>
<dbReference type="Gene3D" id="1.10.630.10">
    <property type="entry name" value="Cytochrome P450"/>
    <property type="match status" value="1"/>
</dbReference>
<dbReference type="InterPro" id="IPR002401">
    <property type="entry name" value="Cyt_P450_E_grp-I"/>
</dbReference>
<name>A0A024TS48_9STRA</name>
<evidence type="ECO:0000256" key="4">
    <source>
        <dbReference type="RuleBase" id="RU000461"/>
    </source>
</evidence>
<dbReference type="GO" id="GO:0004497">
    <property type="term" value="F:monooxygenase activity"/>
    <property type="evidence" value="ECO:0007669"/>
    <property type="project" value="UniProtKB-KW"/>
</dbReference>
<gene>
    <name evidence="6" type="ORF">H310_10185</name>
</gene>
<dbReference type="SUPFAM" id="SSF48264">
    <property type="entry name" value="Cytochrome P450"/>
    <property type="match status" value="1"/>
</dbReference>
<dbReference type="PRINTS" id="PR00385">
    <property type="entry name" value="P450"/>
</dbReference>
<evidence type="ECO:0008006" key="7">
    <source>
        <dbReference type="Google" id="ProtNLM"/>
    </source>
</evidence>
<dbReference type="InterPro" id="IPR036396">
    <property type="entry name" value="Cyt_P450_sf"/>
</dbReference>
<keyword evidence="3 4" id="KW-0479">Metal-binding</keyword>
<feature type="binding site" description="axial binding residue" evidence="3">
    <location>
        <position position="465"/>
    </location>
    <ligand>
        <name>heme</name>
        <dbReference type="ChEBI" id="CHEBI:30413"/>
    </ligand>
    <ligandPart>
        <name>Fe</name>
        <dbReference type="ChEBI" id="CHEBI:18248"/>
    </ligandPart>
</feature>
<protein>
    <recommendedName>
        <fullName evidence="7">Cytochrome P450</fullName>
    </recommendedName>
</protein>
<sequence>MLASLLRLQSRPVEVSTTAAIATASGVVLGTLVLRYLWRVHHLNKLPSPQQSSFIFGHLFDTLGSVGQWKTTGNYPEPFLSWVKAYGGAIHLRELLTHVVLLTDPKAVQHVLVTNGANYPRNPTLQAFFSDITYGPGLMSTNGALHDKYRKLLNPLFSTSQVKKFVSIFEAHARRYCDTVLAQAADSNTPLDMTTVFHELTLEIIGLSAFGFSFDSRPEVHNAYHQFTLKLSPALLIGVLTIPGFLRLPLAQFRRRRAAQRVLKKIMIDVIDRKLQSPAKAPDARSDLLDLFLPQATTQEALVHTMTFMSAGHRTSASSLGWIIACLATRPHAVAAIRSEYHHAVAKHGSLGSWEVVNTLKYTAAFVMETLRVHTIAHMLIRQVCQKDDSIPLADGTSVFVPAGTTIEINLAAMNRNPKYWTNPESFVPERFLEDTPEWNADLQLRDGKSHTFYSLTFSAGSKNCIGMRFALAEIHVVVATLVALLILSLPPMPTSARATTASHCSQPSWKCRCGVFNASQFAPCKCLAHKAGRQKSAA</sequence>
<dbReference type="eggNOG" id="KOG0157">
    <property type="taxonomic scope" value="Eukaryota"/>
</dbReference>
<keyword evidence="5" id="KW-0812">Transmembrane</keyword>
<reference evidence="6" key="1">
    <citation type="submission" date="2013-12" db="EMBL/GenBank/DDBJ databases">
        <title>The Genome Sequence of Aphanomyces invadans NJM9701.</title>
        <authorList>
            <consortium name="The Broad Institute Genomics Platform"/>
            <person name="Russ C."/>
            <person name="Tyler B."/>
            <person name="van West P."/>
            <person name="Dieguez-Uribeondo J."/>
            <person name="Young S.K."/>
            <person name="Zeng Q."/>
            <person name="Gargeya S."/>
            <person name="Fitzgerald M."/>
            <person name="Abouelleil A."/>
            <person name="Alvarado L."/>
            <person name="Chapman S.B."/>
            <person name="Gainer-Dewar J."/>
            <person name="Goldberg J."/>
            <person name="Griggs A."/>
            <person name="Gujja S."/>
            <person name="Hansen M."/>
            <person name="Howarth C."/>
            <person name="Imamovic A."/>
            <person name="Ireland A."/>
            <person name="Larimer J."/>
            <person name="McCowan C."/>
            <person name="Murphy C."/>
            <person name="Pearson M."/>
            <person name="Poon T.W."/>
            <person name="Priest M."/>
            <person name="Roberts A."/>
            <person name="Saif S."/>
            <person name="Shea T."/>
            <person name="Sykes S."/>
            <person name="Wortman J."/>
            <person name="Nusbaum C."/>
            <person name="Birren B."/>
        </authorList>
    </citation>
    <scope>NUCLEOTIDE SEQUENCE [LARGE SCALE GENOMIC DNA]</scope>
    <source>
        <strain evidence="6">NJM9701</strain>
    </source>
</reference>
<feature type="transmembrane region" description="Helical" evidence="5">
    <location>
        <begin position="234"/>
        <end position="251"/>
    </location>
</feature>
<comment type="cofactor">
    <cofactor evidence="1 3">
        <name>heme</name>
        <dbReference type="ChEBI" id="CHEBI:30413"/>
    </cofactor>
</comment>
<accession>A0A024TS48</accession>
<dbReference type="AlphaFoldDB" id="A0A024TS48"/>
<dbReference type="PANTHER" id="PTHR24305:SF166">
    <property type="entry name" value="CYTOCHROME P450 12A4, MITOCHONDRIAL-RELATED"/>
    <property type="match status" value="1"/>
</dbReference>
<dbReference type="InterPro" id="IPR017972">
    <property type="entry name" value="Cyt_P450_CS"/>
</dbReference>
<dbReference type="Pfam" id="PF00067">
    <property type="entry name" value="p450"/>
    <property type="match status" value="1"/>
</dbReference>
<dbReference type="InterPro" id="IPR050121">
    <property type="entry name" value="Cytochrome_P450_monoxygenase"/>
</dbReference>
<dbReference type="GO" id="GO:0020037">
    <property type="term" value="F:heme binding"/>
    <property type="evidence" value="ECO:0007669"/>
    <property type="project" value="InterPro"/>
</dbReference>
<keyword evidence="5" id="KW-1133">Transmembrane helix</keyword>
<feature type="transmembrane region" description="Helical" evidence="5">
    <location>
        <begin position="20"/>
        <end position="38"/>
    </location>
</feature>
<dbReference type="PRINTS" id="PR00463">
    <property type="entry name" value="EP450I"/>
</dbReference>
<evidence type="ECO:0000256" key="3">
    <source>
        <dbReference type="PIRSR" id="PIRSR602401-1"/>
    </source>
</evidence>
<evidence type="ECO:0000256" key="1">
    <source>
        <dbReference type="ARBA" id="ARBA00001971"/>
    </source>
</evidence>
<dbReference type="PANTHER" id="PTHR24305">
    <property type="entry name" value="CYTOCHROME P450"/>
    <property type="match status" value="1"/>
</dbReference>
<keyword evidence="5" id="KW-0472">Membrane</keyword>
<dbReference type="PROSITE" id="PS00086">
    <property type="entry name" value="CYTOCHROME_P450"/>
    <property type="match status" value="1"/>
</dbReference>
<dbReference type="EMBL" id="KI913976">
    <property type="protein sequence ID" value="ETV96426.1"/>
    <property type="molecule type" value="Genomic_DNA"/>
</dbReference>
<keyword evidence="3 4" id="KW-0349">Heme</keyword>
<evidence type="ECO:0000313" key="6">
    <source>
        <dbReference type="EMBL" id="ETV96426.1"/>
    </source>
</evidence>
<evidence type="ECO:0000256" key="5">
    <source>
        <dbReference type="SAM" id="Phobius"/>
    </source>
</evidence>
<feature type="transmembrane region" description="Helical" evidence="5">
    <location>
        <begin position="196"/>
        <end position="214"/>
    </location>
</feature>
<dbReference type="RefSeq" id="XP_008874689.1">
    <property type="nucleotide sequence ID" value="XM_008876467.1"/>
</dbReference>
<keyword evidence="4" id="KW-0503">Monooxygenase</keyword>
<dbReference type="InterPro" id="IPR001128">
    <property type="entry name" value="Cyt_P450"/>
</dbReference>
<dbReference type="STRING" id="157072.A0A024TS48"/>
<organism evidence="6">
    <name type="scientific">Aphanomyces invadans</name>
    <dbReference type="NCBI Taxonomy" id="157072"/>
    <lineage>
        <taxon>Eukaryota</taxon>
        <taxon>Sar</taxon>
        <taxon>Stramenopiles</taxon>
        <taxon>Oomycota</taxon>
        <taxon>Saprolegniomycetes</taxon>
        <taxon>Saprolegniales</taxon>
        <taxon>Verrucalvaceae</taxon>
        <taxon>Aphanomyces</taxon>
    </lineage>
</organism>
<dbReference type="GeneID" id="20087235"/>